<proteinExistence type="predicted"/>
<protein>
    <submittedName>
        <fullName evidence="3">Uncharacterized protein</fullName>
    </submittedName>
</protein>
<name>A0ABT8YIE4_9HYPH</name>
<dbReference type="RefSeq" id="WP_304375376.1">
    <property type="nucleotide sequence ID" value="NZ_JAUOZU010000005.1"/>
</dbReference>
<dbReference type="EMBL" id="JAUOZU010000005">
    <property type="protein sequence ID" value="MDO6963469.1"/>
    <property type="molecule type" value="Genomic_DNA"/>
</dbReference>
<accession>A0ABT8YIE4</accession>
<sequence>MKTTTRLTLAASLLIGLTGVNAHASSPEAWSEFAKTVETKCLEAAEGLFRKPRIVVDPIGSEKYGIAVLFGRSKGAKTRASIICIVDKQTQAVELGSELGEDKLRMRMPRPLGPDGKPLPPKNQQQDAQSQSGASQPETTDEDEDENTDAQ</sequence>
<feature type="signal peptide" evidence="2">
    <location>
        <begin position="1"/>
        <end position="24"/>
    </location>
</feature>
<keyword evidence="4" id="KW-1185">Reference proteome</keyword>
<feature type="region of interest" description="Disordered" evidence="1">
    <location>
        <begin position="95"/>
        <end position="151"/>
    </location>
</feature>
<feature type="chain" id="PRO_5047296309" evidence="2">
    <location>
        <begin position="25"/>
        <end position="151"/>
    </location>
</feature>
<reference evidence="3" key="1">
    <citation type="journal article" date="2015" name="Int. J. Syst. Evol. Microbiol.">
        <title>Rhizobium alvei sp. nov., isolated from a freshwater river.</title>
        <authorList>
            <person name="Sheu S.Y."/>
            <person name="Huang H.W."/>
            <person name="Young C.C."/>
            <person name="Chen W.M."/>
        </authorList>
    </citation>
    <scope>NUCLEOTIDE SEQUENCE</scope>
    <source>
        <strain evidence="3">TNR-22</strain>
    </source>
</reference>
<evidence type="ECO:0000256" key="1">
    <source>
        <dbReference type="SAM" id="MobiDB-lite"/>
    </source>
</evidence>
<keyword evidence="2" id="KW-0732">Signal</keyword>
<comment type="caution">
    <text evidence="3">The sequence shown here is derived from an EMBL/GenBank/DDBJ whole genome shotgun (WGS) entry which is preliminary data.</text>
</comment>
<gene>
    <name evidence="3" type="ORF">Q4481_05835</name>
</gene>
<organism evidence="3 4">
    <name type="scientific">Rhizobium alvei</name>
    <dbReference type="NCBI Taxonomy" id="1132659"/>
    <lineage>
        <taxon>Bacteria</taxon>
        <taxon>Pseudomonadati</taxon>
        <taxon>Pseudomonadota</taxon>
        <taxon>Alphaproteobacteria</taxon>
        <taxon>Hyphomicrobiales</taxon>
        <taxon>Rhizobiaceae</taxon>
        <taxon>Rhizobium/Agrobacterium group</taxon>
        <taxon>Rhizobium</taxon>
    </lineage>
</organism>
<feature type="compositionally biased region" description="Acidic residues" evidence="1">
    <location>
        <begin position="139"/>
        <end position="151"/>
    </location>
</feature>
<evidence type="ECO:0000313" key="3">
    <source>
        <dbReference type="EMBL" id="MDO6963469.1"/>
    </source>
</evidence>
<reference evidence="3" key="2">
    <citation type="submission" date="2023-07" db="EMBL/GenBank/DDBJ databases">
        <authorList>
            <person name="Shen H."/>
        </authorList>
    </citation>
    <scope>NUCLEOTIDE SEQUENCE</scope>
    <source>
        <strain evidence="3">TNR-22</strain>
    </source>
</reference>
<feature type="compositionally biased region" description="Low complexity" evidence="1">
    <location>
        <begin position="109"/>
        <end position="138"/>
    </location>
</feature>
<evidence type="ECO:0000256" key="2">
    <source>
        <dbReference type="SAM" id="SignalP"/>
    </source>
</evidence>
<evidence type="ECO:0000313" key="4">
    <source>
        <dbReference type="Proteomes" id="UP001174932"/>
    </source>
</evidence>
<dbReference type="Proteomes" id="UP001174932">
    <property type="component" value="Unassembled WGS sequence"/>
</dbReference>